<evidence type="ECO:0000256" key="2">
    <source>
        <dbReference type="ARBA" id="ARBA00022448"/>
    </source>
</evidence>
<evidence type="ECO:0000256" key="1">
    <source>
        <dbReference type="ARBA" id="ARBA00004651"/>
    </source>
</evidence>
<evidence type="ECO:0000256" key="5">
    <source>
        <dbReference type="ARBA" id="ARBA00022989"/>
    </source>
</evidence>
<protein>
    <submittedName>
        <fullName evidence="9">Peptide ABC transporter permease</fullName>
    </submittedName>
</protein>
<feature type="domain" description="ABC transmembrane type-1" evidence="8">
    <location>
        <begin position="95"/>
        <end position="306"/>
    </location>
</feature>
<dbReference type="RefSeq" id="WP_102227595.1">
    <property type="nucleotide sequence ID" value="NZ_PNFY01000010.1"/>
</dbReference>
<evidence type="ECO:0000256" key="7">
    <source>
        <dbReference type="RuleBase" id="RU363032"/>
    </source>
</evidence>
<dbReference type="InterPro" id="IPR000515">
    <property type="entry name" value="MetI-like"/>
</dbReference>
<keyword evidence="3" id="KW-1003">Cell membrane</keyword>
<reference evidence="9 10" key="1">
    <citation type="submission" date="2017-09" db="EMBL/GenBank/DDBJ databases">
        <title>Bacterial strain isolated from the female urinary microbiota.</title>
        <authorList>
            <person name="Thomas-White K."/>
            <person name="Kumar N."/>
            <person name="Forster S."/>
            <person name="Putonti C."/>
            <person name="Lawley T."/>
            <person name="Wolfe A.J."/>
        </authorList>
    </citation>
    <scope>NUCLEOTIDE SEQUENCE [LARGE SCALE GENOMIC DNA]</scope>
    <source>
        <strain evidence="9 10">UMB0852</strain>
    </source>
</reference>
<sequence length="320" mass="35490">MWKTILRRILLMIPQLLVLSILVFVLGSLMPGDALTGLIDPSISPEQIEAMREQLGLNQPVHIQYWNWLKGVLQGDFGRSFQHQQPVLSIIGQRIVPTLWLSLYSSILTYAIAITLGIISGRYEGSWADKLINLYTFVAYSIPSFVLGLLFLWLFGYKLGWFPTRGTIASGVQPGTFAAVMSRIKHMTLPAITMALLSTTGIILYLRSGIVDAKVQDYVRTARAKGVPESVIYNKHITRNSFLPVASGMGYVITGLISGAVITETIFTYQGMGLLFINSITGRDYTVMIALTLLFGTMTLLGTLLSDIIMVIVDPRIRIR</sequence>
<feature type="transmembrane region" description="Helical" evidence="7">
    <location>
        <begin position="131"/>
        <end position="155"/>
    </location>
</feature>
<keyword evidence="2 7" id="KW-0813">Transport</keyword>
<evidence type="ECO:0000256" key="4">
    <source>
        <dbReference type="ARBA" id="ARBA00022692"/>
    </source>
</evidence>
<comment type="caution">
    <text evidence="9">The sequence shown here is derived from an EMBL/GenBank/DDBJ whole genome shotgun (WGS) entry which is preliminary data.</text>
</comment>
<dbReference type="AlphaFoldDB" id="A0A2N6SMX7"/>
<evidence type="ECO:0000259" key="8">
    <source>
        <dbReference type="PROSITE" id="PS50928"/>
    </source>
</evidence>
<feature type="transmembrane region" description="Helical" evidence="7">
    <location>
        <begin position="9"/>
        <end position="30"/>
    </location>
</feature>
<feature type="transmembrane region" description="Helical" evidence="7">
    <location>
        <begin position="242"/>
        <end position="267"/>
    </location>
</feature>
<evidence type="ECO:0000313" key="9">
    <source>
        <dbReference type="EMBL" id="PMC58409.1"/>
    </source>
</evidence>
<dbReference type="GO" id="GO:0055085">
    <property type="term" value="P:transmembrane transport"/>
    <property type="evidence" value="ECO:0007669"/>
    <property type="project" value="InterPro"/>
</dbReference>
<keyword evidence="10" id="KW-1185">Reference proteome</keyword>
<comment type="subcellular location">
    <subcellularLocation>
        <location evidence="1 7">Cell membrane</location>
        <topology evidence="1 7">Multi-pass membrane protein</topology>
    </subcellularLocation>
</comment>
<gene>
    <name evidence="9" type="ORF">CJ205_04620</name>
</gene>
<dbReference type="CDD" id="cd06261">
    <property type="entry name" value="TM_PBP2"/>
    <property type="match status" value="1"/>
</dbReference>
<keyword evidence="4 7" id="KW-0812">Transmembrane</keyword>
<dbReference type="PANTHER" id="PTHR43163">
    <property type="entry name" value="DIPEPTIDE TRANSPORT SYSTEM PERMEASE PROTEIN DPPB-RELATED"/>
    <property type="match status" value="1"/>
</dbReference>
<dbReference type="Proteomes" id="UP000235682">
    <property type="component" value="Unassembled WGS sequence"/>
</dbReference>
<proteinExistence type="inferred from homology"/>
<dbReference type="NCBIfam" id="NF045472">
    <property type="entry name" value="Opp4B"/>
    <property type="match status" value="1"/>
</dbReference>
<keyword evidence="6 7" id="KW-0472">Membrane</keyword>
<dbReference type="OrthoDB" id="9773683at2"/>
<feature type="transmembrane region" description="Helical" evidence="7">
    <location>
        <begin position="187"/>
        <end position="206"/>
    </location>
</feature>
<evidence type="ECO:0000313" key="10">
    <source>
        <dbReference type="Proteomes" id="UP000235682"/>
    </source>
</evidence>
<dbReference type="PROSITE" id="PS50928">
    <property type="entry name" value="ABC_TM1"/>
    <property type="match status" value="1"/>
</dbReference>
<dbReference type="Pfam" id="PF19300">
    <property type="entry name" value="BPD_transp_1_N"/>
    <property type="match status" value="1"/>
</dbReference>
<feature type="transmembrane region" description="Helical" evidence="7">
    <location>
        <begin position="287"/>
        <end position="313"/>
    </location>
</feature>
<dbReference type="SUPFAM" id="SSF161098">
    <property type="entry name" value="MetI-like"/>
    <property type="match status" value="1"/>
</dbReference>
<evidence type="ECO:0000256" key="6">
    <source>
        <dbReference type="ARBA" id="ARBA00023136"/>
    </source>
</evidence>
<keyword evidence="5 7" id="KW-1133">Transmembrane helix</keyword>
<dbReference type="EMBL" id="PNHE01000015">
    <property type="protein sequence ID" value="PMC58409.1"/>
    <property type="molecule type" value="Genomic_DNA"/>
</dbReference>
<dbReference type="InterPro" id="IPR035906">
    <property type="entry name" value="MetI-like_sf"/>
</dbReference>
<dbReference type="STRING" id="84521.SAMN04487994_102711"/>
<evidence type="ECO:0000256" key="3">
    <source>
        <dbReference type="ARBA" id="ARBA00022475"/>
    </source>
</evidence>
<dbReference type="Pfam" id="PF00528">
    <property type="entry name" value="BPD_transp_1"/>
    <property type="match status" value="1"/>
</dbReference>
<feature type="transmembrane region" description="Helical" evidence="7">
    <location>
        <begin position="99"/>
        <end position="119"/>
    </location>
</feature>
<name>A0A2N6SMX7_9LACT</name>
<comment type="similarity">
    <text evidence="7">Belongs to the binding-protein-dependent transport system permease family.</text>
</comment>
<organism evidence="9 10">
    <name type="scientific">Dolosicoccus paucivorans</name>
    <dbReference type="NCBI Taxonomy" id="84521"/>
    <lineage>
        <taxon>Bacteria</taxon>
        <taxon>Bacillati</taxon>
        <taxon>Bacillota</taxon>
        <taxon>Bacilli</taxon>
        <taxon>Lactobacillales</taxon>
        <taxon>Aerococcaceae</taxon>
        <taxon>Dolosicoccus</taxon>
    </lineage>
</organism>
<dbReference type="Gene3D" id="1.10.3720.10">
    <property type="entry name" value="MetI-like"/>
    <property type="match status" value="1"/>
</dbReference>
<accession>A0A2N6SMX7</accession>
<dbReference type="PANTHER" id="PTHR43163:SF6">
    <property type="entry name" value="DIPEPTIDE TRANSPORT SYSTEM PERMEASE PROTEIN DPPB-RELATED"/>
    <property type="match status" value="1"/>
</dbReference>
<dbReference type="GO" id="GO:0005886">
    <property type="term" value="C:plasma membrane"/>
    <property type="evidence" value="ECO:0007669"/>
    <property type="project" value="UniProtKB-SubCell"/>
</dbReference>
<dbReference type="InterPro" id="IPR045621">
    <property type="entry name" value="BPD_transp_1_N"/>
</dbReference>